<keyword evidence="3" id="KW-1185">Reference proteome</keyword>
<dbReference type="CDD" id="cd00158">
    <property type="entry name" value="RHOD"/>
    <property type="match status" value="1"/>
</dbReference>
<dbReference type="EMBL" id="AFIG01000001">
    <property type="protein sequence ID" value="EGL55574.1"/>
    <property type="molecule type" value="Genomic_DNA"/>
</dbReference>
<protein>
    <submittedName>
        <fullName evidence="2">Rhodanese domain protein</fullName>
    </submittedName>
</protein>
<proteinExistence type="predicted"/>
<dbReference type="SMART" id="SM00450">
    <property type="entry name" value="RHOD"/>
    <property type="match status" value="1"/>
</dbReference>
<dbReference type="InterPro" id="IPR001763">
    <property type="entry name" value="Rhodanese-like_dom"/>
</dbReference>
<name>F5SV37_9GAMM</name>
<dbReference type="Proteomes" id="UP000003544">
    <property type="component" value="Unassembled WGS sequence"/>
</dbReference>
<sequence>MSLTAIDLVKKAKSEINEISCDQAASMLDDATVIDVREPAEFDAGHISGAIHIPRGMLEFSLASHPSLANVEDPVIVYCKTGGRAALAAQTLQLMGYQQVYSIAGGYDAWQQI</sequence>
<evidence type="ECO:0000313" key="2">
    <source>
        <dbReference type="EMBL" id="EGL55574.1"/>
    </source>
</evidence>
<feature type="domain" description="Rhodanese" evidence="1">
    <location>
        <begin position="27"/>
        <end position="112"/>
    </location>
</feature>
<dbReference type="Gene3D" id="3.40.250.10">
    <property type="entry name" value="Rhodanese-like domain"/>
    <property type="match status" value="1"/>
</dbReference>
<dbReference type="GO" id="GO:0004792">
    <property type="term" value="F:thiosulfate-cyanide sulfurtransferase activity"/>
    <property type="evidence" value="ECO:0007669"/>
    <property type="project" value="TreeGrafter"/>
</dbReference>
<gene>
    <name evidence="2" type="ORF">MAMP_02568</name>
</gene>
<dbReference type="eggNOG" id="COG0607">
    <property type="taxonomic scope" value="Bacteria"/>
</dbReference>
<dbReference type="RefSeq" id="WP_007145460.1">
    <property type="nucleotide sequence ID" value="NZ_AFIG01000001.1"/>
</dbReference>
<dbReference type="STRING" id="1026882.MAMP_02568"/>
<dbReference type="PANTHER" id="PTHR44086">
    <property type="entry name" value="THIOSULFATE SULFURTRANSFERASE RDL2, MITOCHONDRIAL-RELATED"/>
    <property type="match status" value="1"/>
</dbReference>
<accession>F5SV37</accession>
<evidence type="ECO:0000259" key="1">
    <source>
        <dbReference type="PROSITE" id="PS50206"/>
    </source>
</evidence>
<dbReference type="OrthoDB" id="9791096at2"/>
<dbReference type="InterPro" id="IPR036873">
    <property type="entry name" value="Rhodanese-like_dom_sf"/>
</dbReference>
<comment type="caution">
    <text evidence="2">The sequence shown here is derived from an EMBL/GenBank/DDBJ whole genome shotgun (WGS) entry which is preliminary data.</text>
</comment>
<reference evidence="2 3" key="1">
    <citation type="journal article" date="2011" name="J. Bacteriol.">
        <title>Draft genome sequence of Methylophaga aminisulfidivorans MP T.</title>
        <authorList>
            <person name="Han G.H."/>
            <person name="Kim W."/>
            <person name="Chun J."/>
            <person name="Kim S.W."/>
        </authorList>
    </citation>
    <scope>NUCLEOTIDE SEQUENCE [LARGE SCALE GENOMIC DNA]</scope>
    <source>
        <strain evidence="3">MP(T)</strain>
    </source>
</reference>
<dbReference type="Pfam" id="PF00581">
    <property type="entry name" value="Rhodanese"/>
    <property type="match status" value="1"/>
</dbReference>
<dbReference type="SUPFAM" id="SSF52821">
    <property type="entry name" value="Rhodanese/Cell cycle control phosphatase"/>
    <property type="match status" value="1"/>
</dbReference>
<dbReference type="AlphaFoldDB" id="F5SV37"/>
<dbReference type="PANTHER" id="PTHR44086:SF10">
    <property type="entry name" value="THIOSULFATE SULFURTRANSFERASE_RHODANESE-LIKE DOMAIN-CONTAINING PROTEIN 3"/>
    <property type="match status" value="1"/>
</dbReference>
<evidence type="ECO:0000313" key="3">
    <source>
        <dbReference type="Proteomes" id="UP000003544"/>
    </source>
</evidence>
<dbReference type="PROSITE" id="PS50206">
    <property type="entry name" value="RHODANESE_3"/>
    <property type="match status" value="1"/>
</dbReference>
<organism evidence="2 3">
    <name type="scientific">Methylophaga aminisulfidivorans MP</name>
    <dbReference type="NCBI Taxonomy" id="1026882"/>
    <lineage>
        <taxon>Bacteria</taxon>
        <taxon>Pseudomonadati</taxon>
        <taxon>Pseudomonadota</taxon>
        <taxon>Gammaproteobacteria</taxon>
        <taxon>Thiotrichales</taxon>
        <taxon>Piscirickettsiaceae</taxon>
        <taxon>Methylophaga</taxon>
    </lineage>
</organism>